<dbReference type="GO" id="GO:0000981">
    <property type="term" value="F:DNA-binding transcription factor activity, RNA polymerase II-specific"/>
    <property type="evidence" value="ECO:0007669"/>
    <property type="project" value="TreeGrafter"/>
</dbReference>
<evidence type="ECO:0000256" key="2">
    <source>
        <dbReference type="ARBA" id="ARBA00022723"/>
    </source>
</evidence>
<feature type="domain" description="C2H2-type" evidence="11">
    <location>
        <begin position="1126"/>
        <end position="1155"/>
    </location>
</feature>
<dbReference type="FunFam" id="3.30.160.60:FF:000100">
    <property type="entry name" value="Zinc finger 45-like"/>
    <property type="match status" value="1"/>
</dbReference>
<evidence type="ECO:0000313" key="13">
    <source>
        <dbReference type="Proteomes" id="UP000494040"/>
    </source>
</evidence>
<dbReference type="GO" id="GO:0005634">
    <property type="term" value="C:nucleus"/>
    <property type="evidence" value="ECO:0007669"/>
    <property type="project" value="UniProtKB-SubCell"/>
</dbReference>
<feature type="domain" description="C2H2-type" evidence="11">
    <location>
        <begin position="713"/>
        <end position="737"/>
    </location>
</feature>
<dbReference type="RefSeq" id="XP_014239210.1">
    <property type="nucleotide sequence ID" value="XM_014383724.2"/>
</dbReference>
<organism evidence="12 13">
    <name type="scientific">Cimex lectularius</name>
    <name type="common">Bed bug</name>
    <name type="synonym">Acanthia lectularia</name>
    <dbReference type="NCBI Taxonomy" id="79782"/>
    <lineage>
        <taxon>Eukaryota</taxon>
        <taxon>Metazoa</taxon>
        <taxon>Ecdysozoa</taxon>
        <taxon>Arthropoda</taxon>
        <taxon>Hexapoda</taxon>
        <taxon>Insecta</taxon>
        <taxon>Pterygota</taxon>
        <taxon>Neoptera</taxon>
        <taxon>Paraneoptera</taxon>
        <taxon>Hemiptera</taxon>
        <taxon>Heteroptera</taxon>
        <taxon>Panheteroptera</taxon>
        <taxon>Cimicomorpha</taxon>
        <taxon>Cimicidae</taxon>
        <taxon>Cimex</taxon>
    </lineage>
</organism>
<keyword evidence="6" id="KW-0805">Transcription regulation</keyword>
<dbReference type="PANTHER" id="PTHR45944">
    <property type="entry name" value="SCHNURRI, ISOFORM F"/>
    <property type="match status" value="1"/>
</dbReference>
<dbReference type="AlphaFoldDB" id="A0A8I6TCI7"/>
<dbReference type="GO" id="GO:0000978">
    <property type="term" value="F:RNA polymerase II cis-regulatory region sequence-specific DNA binding"/>
    <property type="evidence" value="ECO:0007669"/>
    <property type="project" value="TreeGrafter"/>
</dbReference>
<protein>
    <recommendedName>
        <fullName evidence="11">C2H2-type domain-containing protein</fullName>
    </recommendedName>
</protein>
<feature type="region of interest" description="Disordered" evidence="10">
    <location>
        <begin position="1"/>
        <end position="35"/>
    </location>
</feature>
<evidence type="ECO:0000256" key="8">
    <source>
        <dbReference type="ARBA" id="ARBA00023242"/>
    </source>
</evidence>
<dbReference type="PANTHER" id="PTHR45944:SF2">
    <property type="entry name" value="SCHNURRI, ISOFORM F"/>
    <property type="match status" value="1"/>
</dbReference>
<dbReference type="Proteomes" id="UP000494040">
    <property type="component" value="Unassembled WGS sequence"/>
</dbReference>
<feature type="region of interest" description="Disordered" evidence="10">
    <location>
        <begin position="1197"/>
        <end position="1229"/>
    </location>
</feature>
<dbReference type="InterPro" id="IPR013087">
    <property type="entry name" value="Znf_C2H2_type"/>
</dbReference>
<dbReference type="OrthoDB" id="10042249at2759"/>
<dbReference type="InterPro" id="IPR036236">
    <property type="entry name" value="Znf_C2H2_sf"/>
</dbReference>
<evidence type="ECO:0000256" key="10">
    <source>
        <dbReference type="SAM" id="MobiDB-lite"/>
    </source>
</evidence>
<evidence type="ECO:0000313" key="12">
    <source>
        <dbReference type="EnsemblMetazoa" id="XP_014239210.1"/>
    </source>
</evidence>
<evidence type="ECO:0000256" key="7">
    <source>
        <dbReference type="ARBA" id="ARBA00023163"/>
    </source>
</evidence>
<dbReference type="Gene3D" id="3.30.160.60">
    <property type="entry name" value="Classic Zinc Finger"/>
    <property type="match status" value="4"/>
</dbReference>
<dbReference type="Pfam" id="PF00096">
    <property type="entry name" value="zf-C2H2"/>
    <property type="match status" value="4"/>
</dbReference>
<dbReference type="GO" id="GO:0008270">
    <property type="term" value="F:zinc ion binding"/>
    <property type="evidence" value="ECO:0007669"/>
    <property type="project" value="UniProtKB-KW"/>
</dbReference>
<dbReference type="FunFam" id="3.30.160.60:FF:000145">
    <property type="entry name" value="Zinc finger protein 574"/>
    <property type="match status" value="1"/>
</dbReference>
<evidence type="ECO:0000256" key="9">
    <source>
        <dbReference type="PROSITE-ProRule" id="PRU00042"/>
    </source>
</evidence>
<feature type="region of interest" description="Disordered" evidence="10">
    <location>
        <begin position="1007"/>
        <end position="1030"/>
    </location>
</feature>
<evidence type="ECO:0000259" key="11">
    <source>
        <dbReference type="PROSITE" id="PS50157"/>
    </source>
</evidence>
<dbReference type="InterPro" id="IPR051969">
    <property type="entry name" value="Zinc-finger_DNA-bd_regulators"/>
</dbReference>
<feature type="domain" description="C2H2-type" evidence="11">
    <location>
        <begin position="685"/>
        <end position="712"/>
    </location>
</feature>
<dbReference type="FunFam" id="3.30.160.60:FF:000594">
    <property type="entry name" value="Transcription factor HIVEP2"/>
    <property type="match status" value="1"/>
</dbReference>
<keyword evidence="7" id="KW-0804">Transcription</keyword>
<evidence type="ECO:0000256" key="5">
    <source>
        <dbReference type="ARBA" id="ARBA00022833"/>
    </source>
</evidence>
<proteinExistence type="predicted"/>
<comment type="subcellular location">
    <subcellularLocation>
        <location evidence="1">Nucleus</location>
    </subcellularLocation>
</comment>
<feature type="compositionally biased region" description="Basic and acidic residues" evidence="10">
    <location>
        <begin position="15"/>
        <end position="35"/>
    </location>
</feature>
<name>A0A8I6TCI7_CIMLE</name>
<feature type="compositionally biased region" description="Basic and acidic residues" evidence="10">
    <location>
        <begin position="1198"/>
        <end position="1210"/>
    </location>
</feature>
<dbReference type="InterPro" id="IPR003604">
    <property type="entry name" value="Matrin/U1-like-C_Znf_C2H2"/>
</dbReference>
<feature type="compositionally biased region" description="Acidic residues" evidence="10">
    <location>
        <begin position="769"/>
        <end position="801"/>
    </location>
</feature>
<keyword evidence="4 9" id="KW-0863">Zinc-finger</keyword>
<evidence type="ECO:0000256" key="1">
    <source>
        <dbReference type="ARBA" id="ARBA00004123"/>
    </source>
</evidence>
<feature type="region of interest" description="Disordered" evidence="10">
    <location>
        <begin position="749"/>
        <end position="803"/>
    </location>
</feature>
<evidence type="ECO:0000256" key="6">
    <source>
        <dbReference type="ARBA" id="ARBA00023015"/>
    </source>
</evidence>
<evidence type="ECO:0000256" key="4">
    <source>
        <dbReference type="ARBA" id="ARBA00022771"/>
    </source>
</evidence>
<dbReference type="PROSITE" id="PS00028">
    <property type="entry name" value="ZINC_FINGER_C2H2_1"/>
    <property type="match status" value="5"/>
</dbReference>
<keyword evidence="5" id="KW-0862">Zinc</keyword>
<keyword evidence="13" id="KW-1185">Reference proteome</keyword>
<dbReference type="GeneID" id="106660792"/>
<sequence>MPRRKSQGAQPNKNKALEKNGLDRGSKMVRESETNKYLHKKFKKVATLEDTTPGKAKERFFPTVEETISPVSPGWNGRSRSHPLKMDSQSSEEEENQPEVKKIYKPKFHLEEIKPSEVQKIGVSSSTDVLHMRINKLISDNQAIVNDATWPKKTSSSLRNGDSKESLSLRVSACELEEPQPLNLTVKESRKRSLSETLISDGSIIKNILLKTREKPDVSKITNAILHPCPNCKIVFQTIDNLNTHLYSCKSKSSPGPLLGKTPLVDGFNDLKKRKIDFSLKLDEKKSVKLFGGEVQILDSPAGESKILRIDGRKEVIESMMKKEVVTISKTGLHSVGGTMIQSESISPKPIYPEKMVLPILPTVAPPNVPGIASPLKYPSTINPLTSITAYNSLTLQTLTPESLSPLKPTNSCPYNGVMTILHAGKPIPFVQGIPGPNSLLSPQPLIPKKPEKTVIIQPAQQKVEQKPLPPLRIDVEERLLPSRTNLETDVEVGEKKFLRPSTLPLKPGSYTPKRSLTTPNAICLVSPETPRPRKAFCQLFLNGHAYTGIGLKCSTKTFFCTLNSVQPTYLPLMPNDKVSMYSQWLQIRKDPVPLPPSLELDPKKAIAQYDSRNRDSSYTISNRDKKDLITHSTFYTDRELTEMEKVVKNGGENDSHPMKIKVCEGGFESNEDYIYIRGRGRGRYVCEECGIRCKKPSMLKKHIRTHTDLRPYTCKYCTFSFKTKGNLTKHMKSKSHYKRCKELDISPIPTSIEDYPDKSDNENLEEKGLEEEDDESEEETEDDEEEEEEEEEDKDSIEEGDGCKIEREAAKSLLSLSERTLEAAHRQYISAGLISQISRPRSYPYNEITSEKCPEEKAATIESWWKDLLMLNKDCHELRVKVEPLKVEPLNVEPLEEESKPLLGCAKTSVITSVGGPVVVPPISSNIENIPPSVTTPTEYPENSLLLHAYLTERALKDSMVKHQQVYESKSVVDEELKEENNVEEEESVVQAIARMDVKKIIRIPTPPVDTSTQSPPTKLAESPNKHRKAEFFPPSNAPNLSYISTTEDGRSMCVMCNKVFNKPSQLRLHVNIHYFERPFRCDSCAVSFRTKGHLQKHQRSLAHLNKVNMNSTFGTATTSNPRPFKCDYCKVAFRIHGHLAKHFRSKLHIMKLECVGKLPFGTYADLEKFGVNMNDIDTTDCENSLESLQLLAAKMAGKDPKDPSRPWEDSSDCSTKGSEDEPLTKKVSKFVGGLGSQVRVSSPPIDPSEGSFSLTPCFQKKVNF</sequence>
<keyword evidence="8" id="KW-0539">Nucleus</keyword>
<keyword evidence="2" id="KW-0479">Metal-binding</keyword>
<dbReference type="SMART" id="SM00355">
    <property type="entry name" value="ZnF_C2H2"/>
    <property type="match status" value="6"/>
</dbReference>
<dbReference type="PROSITE" id="PS50157">
    <property type="entry name" value="ZINC_FINGER_C2H2_2"/>
    <property type="match status" value="5"/>
</dbReference>
<dbReference type="EnsemblMetazoa" id="XM_014383724.2">
    <property type="protein sequence ID" value="XP_014239210.1"/>
    <property type="gene ID" value="LOC106660792"/>
</dbReference>
<keyword evidence="3" id="KW-0677">Repeat</keyword>
<dbReference type="SMART" id="SM00451">
    <property type="entry name" value="ZnF_U1"/>
    <property type="match status" value="2"/>
</dbReference>
<feature type="domain" description="C2H2-type" evidence="11">
    <location>
        <begin position="1081"/>
        <end position="1110"/>
    </location>
</feature>
<feature type="compositionally biased region" description="Basic and acidic residues" evidence="10">
    <location>
        <begin position="756"/>
        <end position="768"/>
    </location>
</feature>
<dbReference type="SUPFAM" id="SSF57667">
    <property type="entry name" value="beta-beta-alpha zinc fingers"/>
    <property type="match status" value="3"/>
</dbReference>
<accession>A0A8I6TCI7</accession>
<feature type="region of interest" description="Disordered" evidence="10">
    <location>
        <begin position="68"/>
        <end position="99"/>
    </location>
</feature>
<reference evidence="12" key="1">
    <citation type="submission" date="2022-01" db="UniProtKB">
        <authorList>
            <consortium name="EnsemblMetazoa"/>
        </authorList>
    </citation>
    <scope>IDENTIFICATION</scope>
</reference>
<feature type="domain" description="C2H2-type" evidence="11">
    <location>
        <begin position="1053"/>
        <end position="1080"/>
    </location>
</feature>
<evidence type="ECO:0000256" key="3">
    <source>
        <dbReference type="ARBA" id="ARBA00022737"/>
    </source>
</evidence>